<dbReference type="EMBL" id="OZ035843">
    <property type="protein sequence ID" value="CAL1596433.1"/>
    <property type="molecule type" value="Genomic_DNA"/>
</dbReference>
<dbReference type="GO" id="GO:0005615">
    <property type="term" value="C:extracellular space"/>
    <property type="evidence" value="ECO:0007669"/>
    <property type="project" value="TreeGrafter"/>
</dbReference>
<dbReference type="Proteomes" id="UP001497482">
    <property type="component" value="Chromosome 21"/>
</dbReference>
<evidence type="ECO:0000313" key="10">
    <source>
        <dbReference type="Proteomes" id="UP001497482"/>
    </source>
</evidence>
<dbReference type="GO" id="GO:0005184">
    <property type="term" value="F:neuropeptide hormone activity"/>
    <property type="evidence" value="ECO:0007669"/>
    <property type="project" value="TreeGrafter"/>
</dbReference>
<feature type="domain" description="Agouti" evidence="8">
    <location>
        <begin position="61"/>
        <end position="99"/>
    </location>
</feature>
<organism evidence="9 10">
    <name type="scientific">Knipowitschia caucasica</name>
    <name type="common">Caucasian dwarf goby</name>
    <name type="synonym">Pomatoschistus caucasicus</name>
    <dbReference type="NCBI Taxonomy" id="637954"/>
    <lineage>
        <taxon>Eukaryota</taxon>
        <taxon>Metazoa</taxon>
        <taxon>Chordata</taxon>
        <taxon>Craniata</taxon>
        <taxon>Vertebrata</taxon>
        <taxon>Euteleostomi</taxon>
        <taxon>Actinopterygii</taxon>
        <taxon>Neopterygii</taxon>
        <taxon>Teleostei</taxon>
        <taxon>Neoteleostei</taxon>
        <taxon>Acanthomorphata</taxon>
        <taxon>Gobiaria</taxon>
        <taxon>Gobiiformes</taxon>
        <taxon>Gobioidei</taxon>
        <taxon>Gobiidae</taxon>
        <taxon>Gobiinae</taxon>
        <taxon>Knipowitschia</taxon>
    </lineage>
</organism>
<keyword evidence="4" id="KW-0960">Knottin</keyword>
<dbReference type="GO" id="GO:0007218">
    <property type="term" value="P:neuropeptide signaling pathway"/>
    <property type="evidence" value="ECO:0007669"/>
    <property type="project" value="TreeGrafter"/>
</dbReference>
<evidence type="ECO:0000313" key="9">
    <source>
        <dbReference type="EMBL" id="CAL1596433.1"/>
    </source>
</evidence>
<keyword evidence="5 6" id="KW-1015">Disulfide bond</keyword>
<dbReference type="GO" id="GO:0070996">
    <property type="term" value="F:type 1 melanocortin receptor binding"/>
    <property type="evidence" value="ECO:0007669"/>
    <property type="project" value="TreeGrafter"/>
</dbReference>
<evidence type="ECO:0000256" key="2">
    <source>
        <dbReference type="ARBA" id="ARBA00022525"/>
    </source>
</evidence>
<dbReference type="Pfam" id="PF05039">
    <property type="entry name" value="Agouti"/>
    <property type="match status" value="1"/>
</dbReference>
<dbReference type="InterPro" id="IPR007733">
    <property type="entry name" value="Agouti"/>
</dbReference>
<feature type="disulfide bond" evidence="6">
    <location>
        <begin position="83"/>
        <end position="90"/>
    </location>
</feature>
<reference evidence="9 10" key="1">
    <citation type="submission" date="2024-04" db="EMBL/GenBank/DDBJ databases">
        <authorList>
            <person name="Waldvogel A.-M."/>
            <person name="Schoenle A."/>
        </authorList>
    </citation>
    <scope>NUCLEOTIDE SEQUENCE [LARGE SCALE GENOMIC DNA]</scope>
</reference>
<sequence>MPVRRTVQNQAQTLNAAQRQRPIFARRGQYERQQIHVPVRPKLPVRPAPPKPALKPLSPRCSQLTQSCLPQDGCCDAWASCHCHFFNAICFCRRTTPKHMLGHYGQT</sequence>
<dbReference type="GO" id="GO:2000253">
    <property type="term" value="P:positive regulation of feeding behavior"/>
    <property type="evidence" value="ECO:0007669"/>
    <property type="project" value="TreeGrafter"/>
</dbReference>
<accession>A0AAV2L734</accession>
<dbReference type="SUPFAM" id="SSF57055">
    <property type="entry name" value="Agouti-related protein"/>
    <property type="match status" value="1"/>
</dbReference>
<dbReference type="GO" id="GO:0009755">
    <property type="term" value="P:hormone-mediated signaling pathway"/>
    <property type="evidence" value="ECO:0007669"/>
    <property type="project" value="InterPro"/>
</dbReference>
<evidence type="ECO:0000256" key="1">
    <source>
        <dbReference type="ARBA" id="ARBA00004613"/>
    </source>
</evidence>
<dbReference type="PROSITE" id="PS51150">
    <property type="entry name" value="AGOUTI_2"/>
    <property type="match status" value="1"/>
</dbReference>
<evidence type="ECO:0000256" key="6">
    <source>
        <dbReference type="PROSITE-ProRule" id="PRU00494"/>
    </source>
</evidence>
<evidence type="ECO:0000259" key="8">
    <source>
        <dbReference type="PROSITE" id="PS51150"/>
    </source>
</evidence>
<comment type="caution">
    <text evidence="6">Lacks conserved residue(s) required for the propagation of feature annotation.</text>
</comment>
<evidence type="ECO:0000256" key="3">
    <source>
        <dbReference type="ARBA" id="ARBA00022729"/>
    </source>
</evidence>
<proteinExistence type="predicted"/>
<keyword evidence="3" id="KW-0732">Signal</keyword>
<dbReference type="InterPro" id="IPR036836">
    <property type="entry name" value="Agouti_dom_sf"/>
</dbReference>
<keyword evidence="10" id="KW-1185">Reference proteome</keyword>
<gene>
    <name evidence="9" type="ORF">KC01_LOCUS25113</name>
</gene>
<feature type="disulfide bond" evidence="6">
    <location>
        <begin position="74"/>
        <end position="92"/>
    </location>
</feature>
<dbReference type="GO" id="GO:0008343">
    <property type="term" value="P:adult feeding behavior"/>
    <property type="evidence" value="ECO:0007669"/>
    <property type="project" value="TreeGrafter"/>
</dbReference>
<dbReference type="PANTHER" id="PTHR16551">
    <property type="entry name" value="AGOUTI RELATED"/>
    <property type="match status" value="1"/>
</dbReference>
<dbReference type="Gene3D" id="4.10.760.10">
    <property type="entry name" value="Agouti domain"/>
    <property type="match status" value="1"/>
</dbReference>
<feature type="region of interest" description="Disordered" evidence="7">
    <location>
        <begin position="1"/>
        <end position="22"/>
    </location>
</feature>
<comment type="subcellular location">
    <subcellularLocation>
        <location evidence="1">Secreted</location>
    </subcellularLocation>
</comment>
<keyword evidence="2" id="KW-0964">Secreted</keyword>
<feature type="compositionally biased region" description="Polar residues" evidence="7">
    <location>
        <begin position="1"/>
        <end position="18"/>
    </location>
</feature>
<evidence type="ECO:0000256" key="4">
    <source>
        <dbReference type="ARBA" id="ARBA00022854"/>
    </source>
</evidence>
<dbReference type="SMART" id="SM00792">
    <property type="entry name" value="Agouti"/>
    <property type="match status" value="1"/>
</dbReference>
<evidence type="ECO:0000256" key="7">
    <source>
        <dbReference type="SAM" id="MobiDB-lite"/>
    </source>
</evidence>
<dbReference type="AlphaFoldDB" id="A0AAV2L734"/>
<name>A0AAV2L734_KNICA</name>
<dbReference type="PANTHER" id="PTHR16551:SF5">
    <property type="entry name" value="AGOUTI-RELATED PEPTIDE 2"/>
    <property type="match status" value="1"/>
</dbReference>
<dbReference type="InterPro" id="IPR027300">
    <property type="entry name" value="Agouti_dom"/>
</dbReference>
<protein>
    <recommendedName>
        <fullName evidence="8">Agouti domain-containing protein</fullName>
    </recommendedName>
</protein>
<evidence type="ECO:0000256" key="5">
    <source>
        <dbReference type="ARBA" id="ARBA00023157"/>
    </source>
</evidence>